<keyword evidence="5" id="KW-0677">Repeat</keyword>
<dbReference type="GO" id="GO:0030688">
    <property type="term" value="C:preribosome, small subunit precursor"/>
    <property type="evidence" value="ECO:0007669"/>
    <property type="project" value="TreeGrafter"/>
</dbReference>
<evidence type="ECO:0000256" key="5">
    <source>
        <dbReference type="ARBA" id="ARBA00022737"/>
    </source>
</evidence>
<dbReference type="Gene3D" id="1.25.10.10">
    <property type="entry name" value="Leucine-rich Repeat Variant"/>
    <property type="match status" value="2"/>
</dbReference>
<dbReference type="VEuPathDB" id="FungiDB:ASPNIDRAFT2_1161631"/>
<dbReference type="InterPro" id="IPR040000">
    <property type="entry name" value="NOP9"/>
</dbReference>
<feature type="region of interest" description="Disordered" evidence="9">
    <location>
        <begin position="181"/>
        <end position="200"/>
    </location>
</feature>
<reference evidence="11" key="1">
    <citation type="submission" date="2018-10" db="EMBL/GenBank/DDBJ databases">
        <title>FDA dAtabase for Regulatory Grade micrObial Sequences (FDA-ARGOS): Supporting development and validation of Infectious Disease Dx tests.</title>
        <authorList>
            <person name="Kerrigan L."/>
            <person name="Tallon L."/>
            <person name="Sadzewicz L."/>
            <person name="Sengamalay N."/>
            <person name="Ott S."/>
            <person name="Godinez A."/>
            <person name="Nagaraj S."/>
            <person name="Vavikolanu K."/>
            <person name="Nadendla S."/>
            <person name="George J."/>
            <person name="Sichtig H."/>
        </authorList>
    </citation>
    <scope>NUCLEOTIDE SEQUENCE [LARGE SCALE GENOMIC DNA]</scope>
    <source>
        <strain evidence="11">FDAARGOS_311</strain>
    </source>
</reference>
<feature type="compositionally biased region" description="Basic and acidic residues" evidence="9">
    <location>
        <begin position="11"/>
        <end position="41"/>
    </location>
</feature>
<keyword evidence="3" id="KW-0690">Ribosome biogenesis</keyword>
<gene>
    <name evidence="10" type="ORF">CAN33_0027225</name>
</gene>
<dbReference type="Pfam" id="PF22493">
    <property type="entry name" value="PUF_NOP9"/>
    <property type="match status" value="2"/>
</dbReference>
<accession>A0A505I618</accession>
<dbReference type="PANTHER" id="PTHR13102">
    <property type="entry name" value="NUCLEOLAR PROTEIN 9"/>
    <property type="match status" value="1"/>
</dbReference>
<feature type="compositionally biased region" description="Basic residues" evidence="9">
    <location>
        <begin position="1"/>
        <end position="10"/>
    </location>
</feature>
<evidence type="ECO:0000313" key="10">
    <source>
        <dbReference type="EMBL" id="TPR07368.1"/>
    </source>
</evidence>
<dbReference type="AlphaFoldDB" id="A0A505I618"/>
<sequence length="639" mass="72033">MPREKVKRGRRATEKANKEASKRKRDDAPEDVVPKRVKPSDDETNDFVNGADYIALDDGQQQGEEGAQTGDMPFYGLLDPEEQEYFSRANEVLETNQFGDAEERRVFVESVYKEAEGKELKISCSQSCSRLMEKLISMSDIHQIRRLFSKFIGHFLHLVQHRFASHCCETLFIHAAPGVSQKPSKKASKTEAEEGDEPEPELSLAEMFMKVIEELEGNWGYLLTERFASHTIRVLLLVLAGEPVDLSLSDSVVASRKKERHGVLNEVQDENPVAQKRSVPESFEGTLKKIMQDMVSVLDDTYLRALATHPVGNPVLQVLVYLELSHFGKASAKDPKSIIRRLIPDDTFEEGTESTVFIRGLLYDPVGSRLLETIVRYMPGKLFKGLYKNFLRDQLRSLSRNITAGYVVLKVLERLGKDDLENAVELLVPQIPNLIERSRVIVPKTLVERCIVRGVDTTPIARSLETAYDSDPAKRLALVYSSLLSQTPESLLTIAKDPTASHVIQKSLTLPTSTPQFRRQFAVRFTGHLEELALDSSGSRVVDALWHATKDVFFVKERMAQELARSEMALRDSFVGRAVWRNWSMDLYKRRRGEWAAKAKGLDVGGEGGQKPKSRIELARERFAAKAAESEKKKNGEDA</sequence>
<dbReference type="Proteomes" id="UP000197666">
    <property type="component" value="Unassembled WGS sequence"/>
</dbReference>
<dbReference type="GO" id="GO:0000056">
    <property type="term" value="P:ribosomal small subunit export from nucleus"/>
    <property type="evidence" value="ECO:0007669"/>
    <property type="project" value="TreeGrafter"/>
</dbReference>
<dbReference type="PANTHER" id="PTHR13102:SF0">
    <property type="entry name" value="NUCLEOLAR PROTEIN 9"/>
    <property type="match status" value="1"/>
</dbReference>
<dbReference type="SUPFAM" id="SSF48371">
    <property type="entry name" value="ARM repeat"/>
    <property type="match status" value="1"/>
</dbReference>
<evidence type="ECO:0000256" key="9">
    <source>
        <dbReference type="SAM" id="MobiDB-lite"/>
    </source>
</evidence>
<evidence type="ECO:0000256" key="6">
    <source>
        <dbReference type="ARBA" id="ARBA00024893"/>
    </source>
</evidence>
<dbReference type="InterPro" id="IPR011989">
    <property type="entry name" value="ARM-like"/>
</dbReference>
<evidence type="ECO:0000256" key="7">
    <source>
        <dbReference type="ARBA" id="ARBA00030932"/>
    </source>
</evidence>
<dbReference type="VEuPathDB" id="FungiDB:An14g03620"/>
<dbReference type="SMART" id="SM00025">
    <property type="entry name" value="Pumilio"/>
    <property type="match status" value="7"/>
</dbReference>
<comment type="subcellular location">
    <subcellularLocation>
        <location evidence="1">Nucleus</location>
        <location evidence="1">Nucleolus</location>
    </subcellularLocation>
</comment>
<dbReference type="GO" id="GO:0000472">
    <property type="term" value="P:endonucleolytic cleavage to generate mature 5'-end of SSU-rRNA from (SSU-rRNA, 5.8S rRNA, LSU-rRNA)"/>
    <property type="evidence" value="ECO:0007669"/>
    <property type="project" value="TreeGrafter"/>
</dbReference>
<organism evidence="10 11">
    <name type="scientific">Aspergillus niger</name>
    <dbReference type="NCBI Taxonomy" id="5061"/>
    <lineage>
        <taxon>Eukaryota</taxon>
        <taxon>Fungi</taxon>
        <taxon>Dikarya</taxon>
        <taxon>Ascomycota</taxon>
        <taxon>Pezizomycotina</taxon>
        <taxon>Eurotiomycetes</taxon>
        <taxon>Eurotiomycetidae</taxon>
        <taxon>Eurotiales</taxon>
        <taxon>Aspergillaceae</taxon>
        <taxon>Aspergillus</taxon>
        <taxon>Aspergillus subgen. Circumdati</taxon>
    </lineage>
</organism>
<name>A0A505I618_ASPNG</name>
<protein>
    <recommendedName>
        <fullName evidence="2">Nucleolar protein 9</fullName>
    </recommendedName>
    <alternativeName>
        <fullName evidence="7 8">Pumilio domain-containing protein NOP9</fullName>
    </alternativeName>
</protein>
<evidence type="ECO:0000256" key="3">
    <source>
        <dbReference type="ARBA" id="ARBA00022517"/>
    </source>
</evidence>
<evidence type="ECO:0000256" key="4">
    <source>
        <dbReference type="ARBA" id="ARBA00022552"/>
    </source>
</evidence>
<evidence type="ECO:0000256" key="2">
    <source>
        <dbReference type="ARBA" id="ARBA00016427"/>
    </source>
</evidence>
<evidence type="ECO:0000256" key="1">
    <source>
        <dbReference type="ARBA" id="ARBA00004604"/>
    </source>
</evidence>
<dbReference type="GO" id="GO:0003723">
    <property type="term" value="F:RNA binding"/>
    <property type="evidence" value="ECO:0007669"/>
    <property type="project" value="InterPro"/>
</dbReference>
<dbReference type="GO" id="GO:0000480">
    <property type="term" value="P:endonucleolytic cleavage in 5'-ETS of tricistronic rRNA transcript (SSU-rRNA, 5.8S rRNA, LSU-rRNA)"/>
    <property type="evidence" value="ECO:0007669"/>
    <property type="project" value="TreeGrafter"/>
</dbReference>
<dbReference type="VEuPathDB" id="FungiDB:M747DRAFT_291544"/>
<dbReference type="VEuPathDB" id="FungiDB:ATCC64974_3200"/>
<keyword evidence="4" id="KW-0698">rRNA processing</keyword>
<evidence type="ECO:0000313" key="11">
    <source>
        <dbReference type="Proteomes" id="UP000197666"/>
    </source>
</evidence>
<dbReference type="GO" id="GO:0005730">
    <property type="term" value="C:nucleolus"/>
    <property type="evidence" value="ECO:0007669"/>
    <property type="project" value="UniProtKB-SubCell"/>
</dbReference>
<comment type="caution">
    <text evidence="10">The sequence shown here is derived from an EMBL/GenBank/DDBJ whole genome shotgun (WGS) entry which is preliminary data.</text>
</comment>
<dbReference type="EMBL" id="NKJJ02000005">
    <property type="protein sequence ID" value="TPR07368.1"/>
    <property type="molecule type" value="Genomic_DNA"/>
</dbReference>
<evidence type="ECO:0000256" key="8">
    <source>
        <dbReference type="ARBA" id="ARBA00031929"/>
    </source>
</evidence>
<dbReference type="GO" id="GO:0030686">
    <property type="term" value="C:90S preribosome"/>
    <property type="evidence" value="ECO:0007669"/>
    <property type="project" value="TreeGrafter"/>
</dbReference>
<comment type="function">
    <text evidence="6">RNA-binding nucleolar protein required for pre-rRNA processing. Involved in production of 18S rRNA and assembly of small ribosomal subunit.</text>
</comment>
<dbReference type="InterPro" id="IPR001313">
    <property type="entry name" value="Pumilio_RNA-bd_rpt"/>
</dbReference>
<feature type="region of interest" description="Disordered" evidence="9">
    <location>
        <begin position="1"/>
        <end position="49"/>
    </location>
</feature>
<dbReference type="InterPro" id="IPR016024">
    <property type="entry name" value="ARM-type_fold"/>
</dbReference>
<proteinExistence type="predicted"/>
<dbReference type="GO" id="GO:0000447">
    <property type="term" value="P:endonucleolytic cleavage in ITS1 to separate SSU-rRNA from 5.8S rRNA and LSU-rRNA from tricistronic rRNA transcript (SSU-rRNA, 5.8S rRNA, LSU-rRNA)"/>
    <property type="evidence" value="ECO:0007669"/>
    <property type="project" value="TreeGrafter"/>
</dbReference>